<evidence type="ECO:0000313" key="8">
    <source>
        <dbReference type="Proteomes" id="UP000663891"/>
    </source>
</evidence>
<evidence type="ECO:0000313" key="5">
    <source>
        <dbReference type="EMBL" id="CAF0720349.1"/>
    </source>
</evidence>
<dbReference type="PANTHER" id="PTHR13379">
    <property type="entry name" value="UNCHARACTERIZED DUF1308"/>
    <property type="match status" value="1"/>
</dbReference>
<feature type="compositionally biased region" description="Acidic residues" evidence="2">
    <location>
        <begin position="215"/>
        <end position="230"/>
    </location>
</feature>
<feature type="domain" description="DUF5614" evidence="4">
    <location>
        <begin position="30"/>
        <end position="221"/>
    </location>
</feature>
<evidence type="ECO:0008006" key="9">
    <source>
        <dbReference type="Google" id="ProtNLM"/>
    </source>
</evidence>
<evidence type="ECO:0000259" key="4">
    <source>
        <dbReference type="Pfam" id="PF18474"/>
    </source>
</evidence>
<evidence type="ECO:0000256" key="1">
    <source>
        <dbReference type="ARBA" id="ARBA00006588"/>
    </source>
</evidence>
<name>A0A813S9D3_9BILA</name>
<dbReference type="AlphaFoldDB" id="A0A813S9D3"/>
<evidence type="ECO:0000313" key="7">
    <source>
        <dbReference type="EMBL" id="CAF0935158.1"/>
    </source>
</evidence>
<feature type="domain" description="DUF1308" evidence="3">
    <location>
        <begin position="247"/>
        <end position="400"/>
    </location>
</feature>
<sequence>MTDSTHNDDANIIVELDTLLDEVQLCIEKCRQYNKITGMGKLERKFRAEDRFLKRLRTGTCNVNPNHLKSSNLTHLRAVLEQVEDVGPENVNGVLVPFKDDRHQLLISELVYNEGRTWMKIIARNAQALHLIWKGNGHYGQRSILISMRQYLETARNNEIHYQVPDIVFYFVQGVTEPLANLLRKNNIQVKGTIVEVDEEVEKRLQILDDFSSSDSEEENESEVEDDNNDDYINNTELLATNETNKINLDVSTLICLVSELTHGGHIYRYPNKWLEVPAELERAERLAPKLENYMKGKELFVCQTAFEEFNSIVNIVGGPNERQRAEELFKRVTIVPDCLSERSNILQESVKIKPRTKTIFGTGDYLRAVTMTANRGFVRAAAQQGIQFNVYTHDSIPLTFTGFLKTNPILSEAGVPFAVYLHESRALTEQQQQLYSLPKLTHSEEHI</sequence>
<accession>A0A813S9D3</accession>
<feature type="region of interest" description="Disordered" evidence="2">
    <location>
        <begin position="212"/>
        <end position="231"/>
    </location>
</feature>
<reference evidence="6" key="1">
    <citation type="submission" date="2021-02" db="EMBL/GenBank/DDBJ databases">
        <authorList>
            <person name="Nowell W R."/>
        </authorList>
    </citation>
    <scope>NUCLEOTIDE SEQUENCE</scope>
</reference>
<dbReference type="InterPro" id="IPR041076">
    <property type="entry name" value="DUF5614"/>
</dbReference>
<dbReference type="Proteomes" id="UP000663860">
    <property type="component" value="Unassembled WGS sequence"/>
</dbReference>
<comment type="caution">
    <text evidence="6">The sequence shown here is derived from an EMBL/GenBank/DDBJ whole genome shotgun (WGS) entry which is preliminary data.</text>
</comment>
<evidence type="ECO:0000259" key="3">
    <source>
        <dbReference type="Pfam" id="PF07000"/>
    </source>
</evidence>
<dbReference type="Pfam" id="PF18474">
    <property type="entry name" value="DUF5614"/>
    <property type="match status" value="1"/>
</dbReference>
<organism evidence="6 8">
    <name type="scientific">Adineta steineri</name>
    <dbReference type="NCBI Taxonomy" id="433720"/>
    <lineage>
        <taxon>Eukaryota</taxon>
        <taxon>Metazoa</taxon>
        <taxon>Spiralia</taxon>
        <taxon>Gnathifera</taxon>
        <taxon>Rotifera</taxon>
        <taxon>Eurotatoria</taxon>
        <taxon>Bdelloidea</taxon>
        <taxon>Adinetida</taxon>
        <taxon>Adinetidae</taxon>
        <taxon>Adineta</taxon>
    </lineage>
</organism>
<dbReference type="OrthoDB" id="441890at2759"/>
<evidence type="ECO:0000313" key="6">
    <source>
        <dbReference type="EMBL" id="CAF0793043.1"/>
    </source>
</evidence>
<comment type="similarity">
    <text evidence="1">Belongs to the UPF0415 family.</text>
</comment>
<dbReference type="Proteomes" id="UP000663891">
    <property type="component" value="Unassembled WGS sequence"/>
</dbReference>
<dbReference type="EMBL" id="CAJNON010000019">
    <property type="protein sequence ID" value="CAF0793043.1"/>
    <property type="molecule type" value="Genomic_DNA"/>
</dbReference>
<evidence type="ECO:0000256" key="2">
    <source>
        <dbReference type="SAM" id="MobiDB-lite"/>
    </source>
</evidence>
<dbReference type="Proteomes" id="UP000663845">
    <property type="component" value="Unassembled WGS sequence"/>
</dbReference>
<dbReference type="PANTHER" id="PTHR13379:SF0">
    <property type="entry name" value="UPF0415 PROTEIN C7ORF25"/>
    <property type="match status" value="1"/>
</dbReference>
<gene>
    <name evidence="5" type="ORF">IZO911_LOCUS1847</name>
    <name evidence="7" type="ORF">JYZ213_LOCUS12401</name>
    <name evidence="6" type="ORF">VCS650_LOCUS3600</name>
</gene>
<dbReference type="InterPro" id="IPR010733">
    <property type="entry name" value="DUF1308"/>
</dbReference>
<dbReference type="Pfam" id="PF07000">
    <property type="entry name" value="DUF1308"/>
    <property type="match status" value="1"/>
</dbReference>
<dbReference type="EMBL" id="CAJNOG010000096">
    <property type="protein sequence ID" value="CAF0935158.1"/>
    <property type="molecule type" value="Genomic_DNA"/>
</dbReference>
<protein>
    <recommendedName>
        <fullName evidence="9">DUF1308 domain-containing protein</fullName>
    </recommendedName>
</protein>
<proteinExistence type="inferred from homology"/>
<dbReference type="EMBL" id="CAJNOE010000008">
    <property type="protein sequence ID" value="CAF0720349.1"/>
    <property type="molecule type" value="Genomic_DNA"/>
</dbReference>